<dbReference type="EMBL" id="LR796313">
    <property type="protein sequence ID" value="CAB4136342.1"/>
    <property type="molecule type" value="Genomic_DNA"/>
</dbReference>
<accession>A0A6J5LRG6</accession>
<reference evidence="1" key="1">
    <citation type="submission" date="2020-04" db="EMBL/GenBank/DDBJ databases">
        <authorList>
            <person name="Chiriac C."/>
            <person name="Salcher M."/>
            <person name="Ghai R."/>
            <person name="Kavagutti S V."/>
        </authorList>
    </citation>
    <scope>NUCLEOTIDE SEQUENCE</scope>
</reference>
<protein>
    <submittedName>
        <fullName evidence="1">Uncharacterized protein</fullName>
    </submittedName>
</protein>
<proteinExistence type="predicted"/>
<sequence>MNTYNGYTLEEIQKNFPKNMIELHKKIYLDNCKQVIKNQLSGYNLDYNETIKNTNFNLITFYLNN</sequence>
<evidence type="ECO:0000313" key="1">
    <source>
        <dbReference type="EMBL" id="CAB4136342.1"/>
    </source>
</evidence>
<gene>
    <name evidence="1" type="ORF">UFOVP299_52</name>
</gene>
<organism evidence="1">
    <name type="scientific">uncultured Caudovirales phage</name>
    <dbReference type="NCBI Taxonomy" id="2100421"/>
    <lineage>
        <taxon>Viruses</taxon>
        <taxon>Duplodnaviria</taxon>
        <taxon>Heunggongvirae</taxon>
        <taxon>Uroviricota</taxon>
        <taxon>Caudoviricetes</taxon>
        <taxon>Peduoviridae</taxon>
        <taxon>Maltschvirus</taxon>
        <taxon>Maltschvirus maltsch</taxon>
    </lineage>
</organism>
<name>A0A6J5LRG6_9CAUD</name>